<name>A0A1E4RT42_9ASCO</name>
<dbReference type="PANTHER" id="PTHR15948">
    <property type="entry name" value="G-PROTEIN COUPLED RECEPTOR 89-RELATED"/>
    <property type="match status" value="1"/>
</dbReference>
<evidence type="ECO:0000256" key="1">
    <source>
        <dbReference type="ARBA" id="ARBA00004141"/>
    </source>
</evidence>
<feature type="transmembrane region" description="Helical" evidence="5">
    <location>
        <begin position="5"/>
        <end position="23"/>
    </location>
</feature>
<dbReference type="InterPro" id="IPR015672">
    <property type="entry name" value="GPHR/GTG"/>
</dbReference>
<evidence type="ECO:0000259" key="6">
    <source>
        <dbReference type="Pfam" id="PF12430"/>
    </source>
</evidence>
<evidence type="ECO:0000259" key="7">
    <source>
        <dbReference type="Pfam" id="PF12537"/>
    </source>
</evidence>
<dbReference type="OrthoDB" id="264392at2759"/>
<dbReference type="AlphaFoldDB" id="A0A1E4RT42"/>
<feature type="domain" description="Golgi pH regulator conserved" evidence="7">
    <location>
        <begin position="217"/>
        <end position="299"/>
    </location>
</feature>
<dbReference type="PANTHER" id="PTHR15948:SF0">
    <property type="entry name" value="GOLGI PH REGULATOR A-RELATED"/>
    <property type="match status" value="1"/>
</dbReference>
<gene>
    <name evidence="8" type="ORF">HYPBUDRAFT_103386</name>
</gene>
<keyword evidence="3 5" id="KW-1133">Transmembrane helix</keyword>
<proteinExistence type="predicted"/>
<feature type="transmembrane region" description="Helical" evidence="5">
    <location>
        <begin position="423"/>
        <end position="445"/>
    </location>
</feature>
<dbReference type="InterPro" id="IPR025969">
    <property type="entry name" value="ABA_GPCR_dom"/>
</dbReference>
<keyword evidence="2 5" id="KW-0812">Transmembrane</keyword>
<feature type="transmembrane region" description="Helical" evidence="5">
    <location>
        <begin position="107"/>
        <end position="129"/>
    </location>
</feature>
<feature type="domain" description="Abscisic acid G-protein coupled receptor-like" evidence="6">
    <location>
        <begin position="416"/>
        <end position="633"/>
    </location>
</feature>
<dbReference type="EMBL" id="KV454538">
    <property type="protein sequence ID" value="ODV70381.1"/>
    <property type="molecule type" value="Genomic_DNA"/>
</dbReference>
<evidence type="ECO:0000256" key="2">
    <source>
        <dbReference type="ARBA" id="ARBA00022692"/>
    </source>
</evidence>
<evidence type="ECO:0000313" key="9">
    <source>
        <dbReference type="Proteomes" id="UP000095085"/>
    </source>
</evidence>
<reference evidence="9" key="1">
    <citation type="submission" date="2016-05" db="EMBL/GenBank/DDBJ databases">
        <title>Comparative genomics of biotechnologically important yeasts.</title>
        <authorList>
            <consortium name="DOE Joint Genome Institute"/>
            <person name="Riley R."/>
            <person name="Haridas S."/>
            <person name="Wolfe K.H."/>
            <person name="Lopes M.R."/>
            <person name="Hittinger C.T."/>
            <person name="Goker M."/>
            <person name="Salamov A."/>
            <person name="Wisecaver J."/>
            <person name="Long T.M."/>
            <person name="Aerts A.L."/>
            <person name="Barry K."/>
            <person name="Choi C."/>
            <person name="Clum A."/>
            <person name="Coughlan A.Y."/>
            <person name="Deshpande S."/>
            <person name="Douglass A.P."/>
            <person name="Hanson S.J."/>
            <person name="Klenk H.-P."/>
            <person name="Labutti K."/>
            <person name="Lapidus A."/>
            <person name="Lindquist E."/>
            <person name="Lipzen A."/>
            <person name="Meier-Kolthoff J.P."/>
            <person name="Ohm R.A."/>
            <person name="Otillar R.P."/>
            <person name="Pangilinan J."/>
            <person name="Peng Y."/>
            <person name="Rokas A."/>
            <person name="Rosa C.A."/>
            <person name="Scheuner C."/>
            <person name="Sibirny A.A."/>
            <person name="Slot J.C."/>
            <person name="Stielow J.B."/>
            <person name="Sun H."/>
            <person name="Kurtzman C.P."/>
            <person name="Blackwell M."/>
            <person name="Grigoriev I.V."/>
            <person name="Jeffries T.W."/>
        </authorList>
    </citation>
    <scope>NUCLEOTIDE SEQUENCE [LARGE SCALE GENOMIC DNA]</scope>
    <source>
        <strain evidence="9">NRRL Y-1933</strain>
    </source>
</reference>
<evidence type="ECO:0000256" key="5">
    <source>
        <dbReference type="SAM" id="Phobius"/>
    </source>
</evidence>
<feature type="transmembrane region" description="Helical" evidence="5">
    <location>
        <begin position="553"/>
        <end position="574"/>
    </location>
</feature>
<dbReference type="InterPro" id="IPR022535">
    <property type="entry name" value="Golgi_pH-regulator_cons_dom"/>
</dbReference>
<accession>A0A1E4RT42</accession>
<sequence>MLNTILGLFPFILCFLGIFIWSYKFLFKHNLIENYSTRLDIPRSDINGFLSLEINKKYNVAIIELDVVEEDLQSEASLELKKSDHDDSIYNPPGGEKNWLNFKNSNVFIGILFSFVLSLSIELIVLMMCELTSTFDHDSRLLAFHTIIDTLIFMITIIQPFVMISLYMSQNIIPINCTVFQKLGTVSCYMIWFLFLHKFGHLSQNFSPSLKSLHTRSLLERKINEIVITGITTMAILSGIGSTTTPYKIFIESGIFNRILPDRLKLMAGVNKQVSELDINNLVQSYNHTNLLLTRRTSDLNKLLVENSGTIYNRPDDTVKSSDNILSHHTRQNQTSHLDYQEKQQLLAPPVRPNRFGGMLHRVQSFASINLNKEDSEENELTNEVNSLKSLRNQLYDDLLKAIYKFSKQKEESLSKNKLFNKILNLSMMFFSIYCAYRIINVIFIRLPYYFLFQSEESHLLHDKTDVIKMQDQVGEEKISTPTRDALAVTITKIIQSIFTNIPLSEDQLVNQIGFILSGGLFLCSFSNVLVTFKSFGKVFPSLTRISNTTKNWLKNLIVSELLAIYVISTALLIRTNLPTNLSNQISRILSLSGSSANSITRDSIKEVEFIDLWFDQIFGLTCIVSIIIIFLRKFINDDFNSKDSYDEYDEEMMVEEDGLIFKTA</sequence>
<evidence type="ECO:0000313" key="8">
    <source>
        <dbReference type="EMBL" id="ODV70381.1"/>
    </source>
</evidence>
<feature type="transmembrane region" description="Helical" evidence="5">
    <location>
        <begin position="513"/>
        <end position="533"/>
    </location>
</feature>
<dbReference type="RefSeq" id="XP_020079448.1">
    <property type="nucleotide sequence ID" value="XM_020218260.1"/>
</dbReference>
<evidence type="ECO:0000256" key="3">
    <source>
        <dbReference type="ARBA" id="ARBA00022989"/>
    </source>
</evidence>
<protein>
    <recommendedName>
        <fullName evidence="10">Abscisic acid G-protein coupled receptor-like domain-containing protein</fullName>
    </recommendedName>
</protein>
<comment type="subcellular location">
    <subcellularLocation>
        <location evidence="1">Membrane</location>
        <topology evidence="1">Multi-pass membrane protein</topology>
    </subcellularLocation>
</comment>
<dbReference type="Pfam" id="PF12430">
    <property type="entry name" value="ABA_GPCR"/>
    <property type="match status" value="1"/>
</dbReference>
<organism evidence="8 9">
    <name type="scientific">Hyphopichia burtonii NRRL Y-1933</name>
    <dbReference type="NCBI Taxonomy" id="984485"/>
    <lineage>
        <taxon>Eukaryota</taxon>
        <taxon>Fungi</taxon>
        <taxon>Dikarya</taxon>
        <taxon>Ascomycota</taxon>
        <taxon>Saccharomycotina</taxon>
        <taxon>Pichiomycetes</taxon>
        <taxon>Debaryomycetaceae</taxon>
        <taxon>Hyphopichia</taxon>
    </lineage>
</organism>
<keyword evidence="9" id="KW-1185">Reference proteome</keyword>
<dbReference type="GeneID" id="30992810"/>
<feature type="transmembrane region" description="Helical" evidence="5">
    <location>
        <begin position="173"/>
        <end position="196"/>
    </location>
</feature>
<dbReference type="Proteomes" id="UP000095085">
    <property type="component" value="Unassembled WGS sequence"/>
</dbReference>
<feature type="transmembrane region" description="Helical" evidence="5">
    <location>
        <begin position="618"/>
        <end position="636"/>
    </location>
</feature>
<dbReference type="Pfam" id="PF12537">
    <property type="entry name" value="GPHR_N"/>
    <property type="match status" value="1"/>
</dbReference>
<evidence type="ECO:0000256" key="4">
    <source>
        <dbReference type="ARBA" id="ARBA00023136"/>
    </source>
</evidence>
<evidence type="ECO:0008006" key="10">
    <source>
        <dbReference type="Google" id="ProtNLM"/>
    </source>
</evidence>
<dbReference type="GO" id="GO:0016020">
    <property type="term" value="C:membrane"/>
    <property type="evidence" value="ECO:0007669"/>
    <property type="project" value="UniProtKB-SubCell"/>
</dbReference>
<feature type="transmembrane region" description="Helical" evidence="5">
    <location>
        <begin position="141"/>
        <end position="167"/>
    </location>
</feature>
<keyword evidence="4 5" id="KW-0472">Membrane</keyword>